<organism evidence="4 5">
    <name type="scientific">Schizopora paradoxa</name>
    <dbReference type="NCBI Taxonomy" id="27342"/>
    <lineage>
        <taxon>Eukaryota</taxon>
        <taxon>Fungi</taxon>
        <taxon>Dikarya</taxon>
        <taxon>Basidiomycota</taxon>
        <taxon>Agaricomycotina</taxon>
        <taxon>Agaricomycetes</taxon>
        <taxon>Hymenochaetales</taxon>
        <taxon>Schizoporaceae</taxon>
        <taxon>Schizopora</taxon>
    </lineage>
</organism>
<comment type="similarity">
    <text evidence="1">Belongs to the Tango6 family.</text>
</comment>
<feature type="region of interest" description="Disordered" evidence="2">
    <location>
        <begin position="762"/>
        <end position="785"/>
    </location>
</feature>
<dbReference type="PANTHER" id="PTHR20959:SF1">
    <property type="entry name" value="TRANSPORT AND GOLGI ORGANIZATION PROTEIN 6 HOMOLOG"/>
    <property type="match status" value="1"/>
</dbReference>
<dbReference type="Gene3D" id="1.25.10.10">
    <property type="entry name" value="Leucine-rich Repeat Variant"/>
    <property type="match status" value="1"/>
</dbReference>
<dbReference type="EMBL" id="KQ085942">
    <property type="protein sequence ID" value="KLO14553.1"/>
    <property type="molecule type" value="Genomic_DNA"/>
</dbReference>
<proteinExistence type="inferred from homology"/>
<feature type="compositionally biased region" description="Low complexity" evidence="2">
    <location>
        <begin position="836"/>
        <end position="845"/>
    </location>
</feature>
<feature type="region of interest" description="Disordered" evidence="2">
    <location>
        <begin position="819"/>
        <end position="849"/>
    </location>
</feature>
<dbReference type="InterPro" id="IPR011989">
    <property type="entry name" value="ARM-like"/>
</dbReference>
<feature type="compositionally biased region" description="Polar residues" evidence="2">
    <location>
        <begin position="1085"/>
        <end position="1096"/>
    </location>
</feature>
<gene>
    <name evidence="4" type="ORF">SCHPADRAFT_309596</name>
</gene>
<dbReference type="PANTHER" id="PTHR20959">
    <property type="entry name" value="TRANSPORT AND GOLGI ORGANIZATION PROTEIN 6 FAMILY MEMBER"/>
    <property type="match status" value="1"/>
</dbReference>
<dbReference type="InterPro" id="IPR039600">
    <property type="entry name" value="TANGO6/Rtp1"/>
</dbReference>
<evidence type="ECO:0000313" key="4">
    <source>
        <dbReference type="EMBL" id="KLO14553.1"/>
    </source>
</evidence>
<accession>A0A0H2RYJ9</accession>
<feature type="region of interest" description="Disordered" evidence="2">
    <location>
        <begin position="99"/>
        <end position="124"/>
    </location>
</feature>
<feature type="compositionally biased region" description="Basic residues" evidence="2">
    <location>
        <begin position="823"/>
        <end position="835"/>
    </location>
</feature>
<feature type="compositionally biased region" description="Low complexity" evidence="2">
    <location>
        <begin position="104"/>
        <end position="124"/>
    </location>
</feature>
<dbReference type="GO" id="GO:0009306">
    <property type="term" value="P:protein secretion"/>
    <property type="evidence" value="ECO:0007669"/>
    <property type="project" value="TreeGrafter"/>
</dbReference>
<evidence type="ECO:0000256" key="1">
    <source>
        <dbReference type="ARBA" id="ARBA00005724"/>
    </source>
</evidence>
<dbReference type="SUPFAM" id="SSF48371">
    <property type="entry name" value="ARM repeat"/>
    <property type="match status" value="1"/>
</dbReference>
<dbReference type="AlphaFoldDB" id="A0A0H2RYJ9"/>
<dbReference type="InParanoid" id="A0A0H2RYJ9"/>
<reference evidence="4 5" key="1">
    <citation type="submission" date="2015-04" db="EMBL/GenBank/DDBJ databases">
        <title>Complete genome sequence of Schizopora paradoxa KUC8140, a cosmopolitan wood degrader in East Asia.</title>
        <authorList>
            <consortium name="DOE Joint Genome Institute"/>
            <person name="Min B."/>
            <person name="Park H."/>
            <person name="Jang Y."/>
            <person name="Kim J.-J."/>
            <person name="Kim K.H."/>
            <person name="Pangilinan J."/>
            <person name="Lipzen A."/>
            <person name="Riley R."/>
            <person name="Grigoriev I.V."/>
            <person name="Spatafora J.W."/>
            <person name="Choi I.-G."/>
        </authorList>
    </citation>
    <scope>NUCLEOTIDE SEQUENCE [LARGE SCALE GENOMIC DNA]</scope>
    <source>
        <strain evidence="4 5">KUC8140</strain>
    </source>
</reference>
<feature type="region of interest" description="Disordered" evidence="2">
    <location>
        <begin position="1037"/>
        <end position="1101"/>
    </location>
</feature>
<evidence type="ECO:0000256" key="2">
    <source>
        <dbReference type="SAM" id="MobiDB-lite"/>
    </source>
</evidence>
<dbReference type="Pfam" id="PF10363">
    <property type="entry name" value="RTP1_C1"/>
    <property type="match status" value="1"/>
</dbReference>
<keyword evidence="5" id="KW-1185">Reference proteome</keyword>
<dbReference type="Proteomes" id="UP000053477">
    <property type="component" value="Unassembled WGS sequence"/>
</dbReference>
<name>A0A0H2RYJ9_9AGAM</name>
<dbReference type="OrthoDB" id="39591at2759"/>
<feature type="domain" description="RNA polymerase II assembly factor Rtp1 C-terminal" evidence="3">
    <location>
        <begin position="791"/>
        <end position="943"/>
    </location>
</feature>
<dbReference type="InterPro" id="IPR019451">
    <property type="entry name" value="Rtp1_C1"/>
</dbReference>
<dbReference type="InterPro" id="IPR016024">
    <property type="entry name" value="ARM-type_fold"/>
</dbReference>
<protein>
    <recommendedName>
        <fullName evidence="3">RNA polymerase II assembly factor Rtp1 C-terminal domain-containing protein</fullName>
    </recommendedName>
</protein>
<evidence type="ECO:0000313" key="5">
    <source>
        <dbReference type="Proteomes" id="UP000053477"/>
    </source>
</evidence>
<evidence type="ECO:0000259" key="3">
    <source>
        <dbReference type="Pfam" id="PF10363"/>
    </source>
</evidence>
<sequence length="1179" mass="126926">MSVAPCGSSPPLAEGKPSGQWTLQDVLKAGSVIAGTEPGEKATNATTLDEILRQRLAKFEGLVKHGLKLEDLDLAELELLTAKESVWVIEHVQTALLKSQSQTPSGSRASPSSPADASQSASPPVLGQRDLAQVRIHLSIAFKWGTELLLNRILPTLPNKRSPKLPPGAQYVDLTTACEDYMSLWQMLSRLFNIVSADGLEGFKQLSNTMVVTTVVNRHITDILRPMICLGWLPDELRGDLPSYGALIRPFVMRFLQCLQPSQTISSLGQVLANTVALPLYMHKICAQLLCSQLIRPHGVPGLFSALFGEDTSVTDTPFEKLDRVAKVLGAPPQNIPRTEYFSIIIPRTIHLLAPSMETYTPPAHRRAAAFSLSSMLSSSNPRDIQHLIVSWVLHDPFVPPKLLSKLPNHQNLSEDETKALEMATKVLPLSAMAAFSTLSRILAGADPSPAVMAATLGPIVPQLFSLSDYLENCATADPGMKELVSNVLAIWASAGSKEDVVNALLKVVNGEGYEWEMDEAGELHVVDKPRKAPSFTLAELSQMQDDSLDTDSNPLHLRPDPSRFTAFLKDLQRPEITFQVFLRVLDYHRAMAEDTDADPIRKLLIFKLFYNVQKLTLEAAPQESAAKLGEPSYLLTFIKHALGGKSGGKAKSNSLFSNGSLSLDSLRIVDDDDESSPRASGGDSDDEDEAPGLEGVPQSDHLTVTAINLLLSLLEGHPDLSPRIEPAVNEIFALLGPLSATGSDAVRPLAQEARQVITARMAAEASPSATKTDDAKAANGRPWEEAQETYQRALKLLQDPLLPVRAHGLLLLRDLVAPKKDPPKKKGKKGKRSSRPGSSSSAGSVVQGQKINPPSIDAAYIPAILNIFLESIQDEDSYIFLNAVQGLSAMVDGFGKEVLKGIVDIYMKGLSGIGGTVLTQKDVDVRVRVGQALEQVIQRCGGALGFYVDIIVPSLFSVVRAAHLPTTVRVSAVSLLGQCVETNTIAMSAYMVDLVAAMIDLVQIESVPLQALPGKNNNNGETGAVGAAAIQTGQSDAADVKEKANGSASGKTKGKVKAGRTKGASERKMPEGSATSGEDEKKNTTATTMDANPTEANPKFPPLRRAALHFLALLVRSTTARIYDLGDEGAFGLPDALMQKGLTVLNYVAATDRDEVVRIMARETAEEIDELKNAIYGI</sequence>
<feature type="region of interest" description="Disordered" evidence="2">
    <location>
        <begin position="668"/>
        <end position="699"/>
    </location>
</feature>
<dbReference type="STRING" id="27342.A0A0H2RYJ9"/>